<feature type="active site" description="Proton donor/acceptor" evidence="1">
    <location>
        <position position="119"/>
    </location>
</feature>
<evidence type="ECO:0000313" key="5">
    <source>
        <dbReference type="EMBL" id="TKA53626.1"/>
    </source>
</evidence>
<protein>
    <recommendedName>
        <fullName evidence="4">PLD phosphodiesterase domain-containing protein</fullName>
    </recommendedName>
</protein>
<evidence type="ECO:0000259" key="4">
    <source>
        <dbReference type="PROSITE" id="PS50035"/>
    </source>
</evidence>
<dbReference type="InterPro" id="IPR010347">
    <property type="entry name" value="Tdp1"/>
</dbReference>
<evidence type="ECO:0000256" key="3">
    <source>
        <dbReference type="PIRSR" id="PIRSR610347-3"/>
    </source>
</evidence>
<dbReference type="SUPFAM" id="SSF56024">
    <property type="entry name" value="Phospholipase D/nuclease"/>
    <property type="match status" value="1"/>
</dbReference>
<feature type="site" description="Interaction with DNA" evidence="3">
    <location>
        <position position="141"/>
    </location>
</feature>
<dbReference type="STRING" id="331657.A0A4U0VXP7"/>
<dbReference type="GO" id="GO:0006281">
    <property type="term" value="P:DNA repair"/>
    <property type="evidence" value="ECO:0007669"/>
    <property type="project" value="InterPro"/>
</dbReference>
<dbReference type="Pfam" id="PF06087">
    <property type="entry name" value="Tyr-DNA_phospho"/>
    <property type="match status" value="1"/>
</dbReference>
<evidence type="ECO:0000256" key="1">
    <source>
        <dbReference type="PIRSR" id="PIRSR610347-1"/>
    </source>
</evidence>
<feature type="domain" description="PLD phosphodiesterase" evidence="4">
    <location>
        <begin position="114"/>
        <end position="144"/>
    </location>
</feature>
<dbReference type="EMBL" id="NAJN01002374">
    <property type="protein sequence ID" value="TKA53626.1"/>
    <property type="molecule type" value="Genomic_DNA"/>
</dbReference>
<dbReference type="Proteomes" id="UP000308768">
    <property type="component" value="Unassembled WGS sequence"/>
</dbReference>
<comment type="caution">
    <text evidence="5">The sequence shown here is derived from an EMBL/GenBank/DDBJ whole genome shotgun (WGS) entry which is preliminary data.</text>
</comment>
<dbReference type="GO" id="GO:0003697">
    <property type="term" value="F:single-stranded DNA binding"/>
    <property type="evidence" value="ECO:0007669"/>
    <property type="project" value="TreeGrafter"/>
</dbReference>
<evidence type="ECO:0000313" key="6">
    <source>
        <dbReference type="Proteomes" id="UP000308768"/>
    </source>
</evidence>
<dbReference type="InterPro" id="IPR032675">
    <property type="entry name" value="LRR_dom_sf"/>
</dbReference>
<dbReference type="GO" id="GO:0005634">
    <property type="term" value="C:nucleus"/>
    <property type="evidence" value="ECO:0007669"/>
    <property type="project" value="InterPro"/>
</dbReference>
<dbReference type="OrthoDB" id="5311681at2759"/>
<dbReference type="Gene3D" id="3.80.10.10">
    <property type="entry name" value="Ribonuclease Inhibitor"/>
    <property type="match status" value="1"/>
</dbReference>
<dbReference type="GO" id="GO:0017005">
    <property type="term" value="F:3'-tyrosyl-DNA phosphodiesterase activity"/>
    <property type="evidence" value="ECO:0007669"/>
    <property type="project" value="TreeGrafter"/>
</dbReference>
<proteinExistence type="predicted"/>
<organism evidence="5 6">
    <name type="scientific">Cryomyces minteri</name>
    <dbReference type="NCBI Taxonomy" id="331657"/>
    <lineage>
        <taxon>Eukaryota</taxon>
        <taxon>Fungi</taxon>
        <taxon>Dikarya</taxon>
        <taxon>Ascomycota</taxon>
        <taxon>Pezizomycotina</taxon>
        <taxon>Dothideomycetes</taxon>
        <taxon>Dothideomycetes incertae sedis</taxon>
        <taxon>Cryomyces</taxon>
    </lineage>
</organism>
<accession>A0A4U0VXP7</accession>
<sequence>MKRTGIVGLSRAVRALNLQTQDPVETDFAASSIGSLNMDFLESIYLAASGADLPVEKREVDIKDRFRIYFPTHDTVAASTGGTQNGGTVCFQSKWYNSDTSPKTLFRDYQSTRTGLLSHNKILFSRSQKQAWAYVGGANISGSAWGKAFFDKAKTLHTYFGKCFAAQYQIPLKHIALQNFYGPNNSEFDRIYDVKKLESVTLINSLGGANGNPLTVYFDDTWNMTHPDLSLSVKMMRSDAIGRPHVDLISRSSGLEELYLIDPKNNLWSQSMSGTPATVEPSLATPSFTPKQSPDFETHLLGKDYLHAITSKQGSTMRHLLLSDQWSLSAEDLSLLVRSCPNLSQLGLAVEMNNPHFLRLLIPFLPKLFALRLLNHRNTWNADTDMDLVAADDDAHICGIGRDSWQAGYRNLKWIGVGERVFELGNVCQMEGERGEIESRRQVRRVSLSAVKHVEIWKLDAMEI</sequence>
<dbReference type="Gene3D" id="3.30.870.10">
    <property type="entry name" value="Endonuclease Chain A"/>
    <property type="match status" value="1"/>
</dbReference>
<name>A0A4U0VXP7_9PEZI</name>
<dbReference type="InterPro" id="IPR001736">
    <property type="entry name" value="PLipase_D/transphosphatidylase"/>
</dbReference>
<keyword evidence="6" id="KW-1185">Reference proteome</keyword>
<evidence type="ECO:0000256" key="2">
    <source>
        <dbReference type="PIRSR" id="PIRSR610347-2"/>
    </source>
</evidence>
<gene>
    <name evidence="5" type="ORF">B0A49_11975</name>
</gene>
<dbReference type="AlphaFoldDB" id="A0A4U0VXP7"/>
<dbReference type="PROSITE" id="PS50035">
    <property type="entry name" value="PLD"/>
    <property type="match status" value="1"/>
</dbReference>
<feature type="binding site" evidence="2">
    <location>
        <position position="121"/>
    </location>
    <ligand>
        <name>substrate</name>
    </ligand>
</feature>
<dbReference type="PANTHER" id="PTHR12415:SF4">
    <property type="entry name" value="TYROSYL-DNA PHOSPHODIESTERASE DOMAIN-CONTAINING PROTEIN"/>
    <property type="match status" value="1"/>
</dbReference>
<dbReference type="GO" id="GO:0003690">
    <property type="term" value="F:double-stranded DNA binding"/>
    <property type="evidence" value="ECO:0007669"/>
    <property type="project" value="TreeGrafter"/>
</dbReference>
<dbReference type="PANTHER" id="PTHR12415">
    <property type="entry name" value="TYROSYL-DNA PHOSPHODIESTERASE 1"/>
    <property type="match status" value="1"/>
</dbReference>
<reference evidence="5 6" key="1">
    <citation type="submission" date="2017-03" db="EMBL/GenBank/DDBJ databases">
        <title>Genomes of endolithic fungi from Antarctica.</title>
        <authorList>
            <person name="Coleine C."/>
            <person name="Masonjones S."/>
            <person name="Stajich J.E."/>
        </authorList>
    </citation>
    <scope>NUCLEOTIDE SEQUENCE [LARGE SCALE GENOMIC DNA]</scope>
    <source>
        <strain evidence="5 6">CCFEE 5187</strain>
    </source>
</reference>